<dbReference type="Proteomes" id="UP000774804">
    <property type="component" value="Unassembled WGS sequence"/>
</dbReference>
<reference evidence="3" key="1">
    <citation type="submission" date="2018-10" db="EMBL/GenBank/DDBJ databases">
        <title>Effector identification in a new, highly contiguous assembly of the strawberry crown rot pathogen Phytophthora cactorum.</title>
        <authorList>
            <person name="Armitage A.D."/>
            <person name="Nellist C.F."/>
            <person name="Bates H."/>
            <person name="Vickerstaff R.J."/>
            <person name="Harrison R.J."/>
        </authorList>
    </citation>
    <scope>NUCLEOTIDE SEQUENCE</scope>
    <source>
        <strain evidence="3">4032</strain>
    </source>
</reference>
<dbReference type="AlphaFoldDB" id="A0A8T1CEH3"/>
<dbReference type="InterPro" id="IPR026891">
    <property type="entry name" value="Fn3-like"/>
</dbReference>
<feature type="region of interest" description="Disordered" evidence="1">
    <location>
        <begin position="84"/>
        <end position="112"/>
    </location>
</feature>
<evidence type="ECO:0000313" key="4">
    <source>
        <dbReference type="Proteomes" id="UP000774804"/>
    </source>
</evidence>
<evidence type="ECO:0000259" key="2">
    <source>
        <dbReference type="Pfam" id="PF14310"/>
    </source>
</evidence>
<organism evidence="3 4">
    <name type="scientific">Phytophthora cactorum</name>
    <dbReference type="NCBI Taxonomy" id="29920"/>
    <lineage>
        <taxon>Eukaryota</taxon>
        <taxon>Sar</taxon>
        <taxon>Stramenopiles</taxon>
        <taxon>Oomycota</taxon>
        <taxon>Peronosporomycetes</taxon>
        <taxon>Peronosporales</taxon>
        <taxon>Peronosporaceae</taxon>
        <taxon>Phytophthora</taxon>
    </lineage>
</organism>
<sequence length="112" mass="12429">MLFLIQPFRKISVPEMKMLKKFKKIELQAGESMDVSFSLSEEDWGVYKPEIGSGLKRVVEDSNLLSTRAAVPAPSASAFSCNTKRSIRGKIPPSNPSEVPLSTLDKDIEDSR</sequence>
<name>A0A8T1CEH3_9STRA</name>
<protein>
    <recommendedName>
        <fullName evidence="2">Fibronectin type III-like domain-containing protein</fullName>
    </recommendedName>
</protein>
<gene>
    <name evidence="3" type="ORF">PC115_g10057</name>
</gene>
<accession>A0A8T1CEH3</accession>
<feature type="domain" description="Fibronectin type III-like" evidence="2">
    <location>
        <begin position="2"/>
        <end position="52"/>
    </location>
</feature>
<dbReference type="Pfam" id="PF14310">
    <property type="entry name" value="Fn3-like"/>
    <property type="match status" value="1"/>
</dbReference>
<dbReference type="InterPro" id="IPR013783">
    <property type="entry name" value="Ig-like_fold"/>
</dbReference>
<evidence type="ECO:0000313" key="3">
    <source>
        <dbReference type="EMBL" id="KAG2919641.1"/>
    </source>
</evidence>
<dbReference type="Gene3D" id="2.60.40.10">
    <property type="entry name" value="Immunoglobulins"/>
    <property type="match status" value="1"/>
</dbReference>
<proteinExistence type="predicted"/>
<evidence type="ECO:0000256" key="1">
    <source>
        <dbReference type="SAM" id="MobiDB-lite"/>
    </source>
</evidence>
<dbReference type="EMBL" id="RCMI01000289">
    <property type="protein sequence ID" value="KAG2919641.1"/>
    <property type="molecule type" value="Genomic_DNA"/>
</dbReference>
<comment type="caution">
    <text evidence="3">The sequence shown here is derived from an EMBL/GenBank/DDBJ whole genome shotgun (WGS) entry which is preliminary data.</text>
</comment>